<keyword evidence="1" id="KW-0472">Membrane</keyword>
<evidence type="ECO:0000313" key="5">
    <source>
        <dbReference type="Proteomes" id="UP000468344"/>
    </source>
</evidence>
<dbReference type="PANTHER" id="PTHR37312">
    <property type="entry name" value="MEMBRANE-BOUND ACYLTRANSFERASE YKRP-RELATED"/>
    <property type="match status" value="1"/>
</dbReference>
<feature type="domain" description="Acyltransferase 3" evidence="2">
    <location>
        <begin position="12"/>
        <end position="302"/>
    </location>
</feature>
<evidence type="ECO:0000256" key="1">
    <source>
        <dbReference type="SAM" id="Phobius"/>
    </source>
</evidence>
<evidence type="ECO:0000259" key="2">
    <source>
        <dbReference type="Pfam" id="PF01757"/>
    </source>
</evidence>
<feature type="transmembrane region" description="Helical" evidence="1">
    <location>
        <begin position="255"/>
        <end position="275"/>
    </location>
</feature>
<name>A0A3E4KF09_PHOVU</name>
<dbReference type="PANTHER" id="PTHR37312:SF1">
    <property type="entry name" value="MEMBRANE-BOUND ACYLTRANSFERASE YKRP-RELATED"/>
    <property type="match status" value="1"/>
</dbReference>
<dbReference type="Proteomes" id="UP000468344">
    <property type="component" value="Unassembled WGS sequence"/>
</dbReference>
<dbReference type="Pfam" id="PF01757">
    <property type="entry name" value="Acyl_transf_3"/>
    <property type="match status" value="1"/>
</dbReference>
<keyword evidence="1" id="KW-1133">Transmembrane helix</keyword>
<feature type="transmembrane region" description="Helical" evidence="1">
    <location>
        <begin position="124"/>
        <end position="151"/>
    </location>
</feature>
<keyword evidence="3" id="KW-0012">Acyltransferase</keyword>
<comment type="caution">
    <text evidence="3">The sequence shown here is derived from an EMBL/GenBank/DDBJ whole genome shotgun (WGS) entry which is preliminary data.</text>
</comment>
<dbReference type="Proteomes" id="UP000483142">
    <property type="component" value="Unassembled WGS sequence"/>
</dbReference>
<gene>
    <name evidence="4" type="ORF">GAZ06_23495</name>
    <name evidence="3" type="ORF">GAZ09_23440</name>
</gene>
<feature type="transmembrane region" description="Helical" evidence="1">
    <location>
        <begin position="30"/>
        <end position="50"/>
    </location>
</feature>
<protein>
    <submittedName>
        <fullName evidence="3">Acyltransferase</fullName>
    </submittedName>
</protein>
<reference evidence="5 6" key="1">
    <citation type="journal article" date="2019" name="Nat. Med.">
        <title>A library of human gut bacterial isolates paired with longitudinal multiomics data enables mechanistic microbiome research.</title>
        <authorList>
            <person name="Poyet M."/>
            <person name="Groussin M."/>
            <person name="Gibbons S.M."/>
            <person name="Avila-Pacheco J."/>
            <person name="Jiang X."/>
            <person name="Kearney S.M."/>
            <person name="Perrotta A.R."/>
            <person name="Berdy B."/>
            <person name="Zhao S."/>
            <person name="Lieberman T.D."/>
            <person name="Swanson P.K."/>
            <person name="Smith M."/>
            <person name="Roesemann S."/>
            <person name="Alexander J.E."/>
            <person name="Rich S.A."/>
            <person name="Livny J."/>
            <person name="Vlamakis H."/>
            <person name="Clish C."/>
            <person name="Bullock K."/>
            <person name="Deik A."/>
            <person name="Scott J."/>
            <person name="Pierce K.A."/>
            <person name="Xavier R.J."/>
            <person name="Alm E.J."/>
        </authorList>
    </citation>
    <scope>NUCLEOTIDE SEQUENCE [LARGE SCALE GENOMIC DNA]</scope>
    <source>
        <strain evidence="4 5">BIOML-A140</strain>
        <strain evidence="3 6">BIOML-A141</strain>
    </source>
</reference>
<accession>A0A3E4KF09</accession>
<feature type="transmembrane region" description="Helical" evidence="1">
    <location>
        <begin position="281"/>
        <end position="301"/>
    </location>
</feature>
<evidence type="ECO:0000313" key="4">
    <source>
        <dbReference type="EMBL" id="KAB6469758.1"/>
    </source>
</evidence>
<dbReference type="EMBL" id="WDBZ01000092">
    <property type="protein sequence ID" value="KAB6444703.1"/>
    <property type="molecule type" value="Genomic_DNA"/>
</dbReference>
<keyword evidence="1" id="KW-0812">Transmembrane</keyword>
<dbReference type="InterPro" id="IPR002656">
    <property type="entry name" value="Acyl_transf_3_dom"/>
</dbReference>
<feature type="transmembrane region" description="Helical" evidence="1">
    <location>
        <begin position="172"/>
        <end position="190"/>
    </location>
</feature>
<dbReference type="GO" id="GO:0016747">
    <property type="term" value="F:acyltransferase activity, transferring groups other than amino-acyl groups"/>
    <property type="evidence" value="ECO:0007669"/>
    <property type="project" value="InterPro"/>
</dbReference>
<evidence type="ECO:0000313" key="6">
    <source>
        <dbReference type="Proteomes" id="UP000483142"/>
    </source>
</evidence>
<dbReference type="AlphaFoldDB" id="A0A3E4KF09"/>
<dbReference type="RefSeq" id="WP_117697343.1">
    <property type="nucleotide sequence ID" value="NZ_CAXTGH010000014.1"/>
</dbReference>
<proteinExistence type="predicted"/>
<feature type="transmembrane region" description="Helical" evidence="1">
    <location>
        <begin position="70"/>
        <end position="93"/>
    </location>
</feature>
<organism evidence="3 6">
    <name type="scientific">Phocaeicola vulgatus</name>
    <name type="common">Bacteroides vulgatus</name>
    <dbReference type="NCBI Taxonomy" id="821"/>
    <lineage>
        <taxon>Bacteria</taxon>
        <taxon>Pseudomonadati</taxon>
        <taxon>Bacteroidota</taxon>
        <taxon>Bacteroidia</taxon>
        <taxon>Bacteroidales</taxon>
        <taxon>Bacteroidaceae</taxon>
        <taxon>Phocaeicola</taxon>
    </lineage>
</organism>
<evidence type="ECO:0000313" key="3">
    <source>
        <dbReference type="EMBL" id="KAB6444703.1"/>
    </source>
</evidence>
<sequence>MSKEHDIRYTKVVIGHCDLFLLPSFMKDGFIYKFIYSFHMPLFMLLSGYLSISICKKTIIEIIDQKFKRLIVPSIAGTLLSCFILSVNFAFILNEYWYLKCLFVCSVSYGICYHLTRKFYFSHIILFLLLLLVPFCSLWNIVYMYPFFAIGMIMRKHEFMEKFDKQLWKNKMVITVIFVSAYLILFSEWSGGMSHDYSRFKLLYVYRDNYLYDAYCFIYRVIIGIIASCALYCLIKSIYNNLIMIILQFLGRNSIGVYLIHAYLITLLSDLVIGFPIPRATIIILVATIIVVASVIVTYILSKKQTFSKYLFGQ</sequence>
<keyword evidence="3" id="KW-0808">Transferase</keyword>
<dbReference type="EMBL" id="WDBY01000091">
    <property type="protein sequence ID" value="KAB6469758.1"/>
    <property type="molecule type" value="Genomic_DNA"/>
</dbReference>
<feature type="transmembrane region" description="Helical" evidence="1">
    <location>
        <begin position="210"/>
        <end position="235"/>
    </location>
</feature>
<dbReference type="InterPro" id="IPR052734">
    <property type="entry name" value="Nod_factor_acetyltransferase"/>
</dbReference>